<keyword evidence="2" id="KW-1185">Reference proteome</keyword>
<evidence type="ECO:0000313" key="2">
    <source>
        <dbReference type="Proteomes" id="UP000789901"/>
    </source>
</evidence>
<protein>
    <submittedName>
        <fullName evidence="1">42617_t:CDS:1</fullName>
    </submittedName>
</protein>
<organism evidence="1 2">
    <name type="scientific">Gigaspora margarita</name>
    <dbReference type="NCBI Taxonomy" id="4874"/>
    <lineage>
        <taxon>Eukaryota</taxon>
        <taxon>Fungi</taxon>
        <taxon>Fungi incertae sedis</taxon>
        <taxon>Mucoromycota</taxon>
        <taxon>Glomeromycotina</taxon>
        <taxon>Glomeromycetes</taxon>
        <taxon>Diversisporales</taxon>
        <taxon>Gigasporaceae</taxon>
        <taxon>Gigaspora</taxon>
    </lineage>
</organism>
<reference evidence="1 2" key="1">
    <citation type="submission" date="2021-06" db="EMBL/GenBank/DDBJ databases">
        <authorList>
            <person name="Kallberg Y."/>
            <person name="Tangrot J."/>
            <person name="Rosling A."/>
        </authorList>
    </citation>
    <scope>NUCLEOTIDE SEQUENCE [LARGE SCALE GENOMIC DNA]</scope>
    <source>
        <strain evidence="1 2">120-4 pot B 10/14</strain>
    </source>
</reference>
<comment type="caution">
    <text evidence="1">The sequence shown here is derived from an EMBL/GenBank/DDBJ whole genome shotgun (WGS) entry which is preliminary data.</text>
</comment>
<accession>A0ABN7WLZ7</accession>
<proteinExistence type="predicted"/>
<name>A0ABN7WLZ7_GIGMA</name>
<dbReference type="EMBL" id="CAJVQB010051805">
    <property type="protein sequence ID" value="CAG8835612.1"/>
    <property type="molecule type" value="Genomic_DNA"/>
</dbReference>
<evidence type="ECO:0000313" key="1">
    <source>
        <dbReference type="EMBL" id="CAG8835612.1"/>
    </source>
</evidence>
<feature type="non-terminal residue" evidence="1">
    <location>
        <position position="1"/>
    </location>
</feature>
<dbReference type="Proteomes" id="UP000789901">
    <property type="component" value="Unassembled WGS sequence"/>
</dbReference>
<sequence>LVADSCKEEFFSMKIISTLKKGTKCHAFVSDCKGNVLFQRRMKDCSSTCLVMKRNDIPANASYCPSMVVHGKDGNKGQKAVKNVDKSGCFKVSGNATHFGFREMNCPKKLPEICDDPE</sequence>
<gene>
    <name evidence="1" type="ORF">GMARGA_LOCUS32662</name>
</gene>